<reference evidence="5" key="1">
    <citation type="submission" date="2020-05" db="EMBL/GenBank/DDBJ databases">
        <title>Mycena genomes resolve the evolution of fungal bioluminescence.</title>
        <authorList>
            <person name="Tsai I.J."/>
        </authorList>
    </citation>
    <scope>NUCLEOTIDE SEQUENCE</scope>
    <source>
        <strain evidence="5">CCC161011</strain>
    </source>
</reference>
<dbReference type="GO" id="GO:0071949">
    <property type="term" value="F:FAD binding"/>
    <property type="evidence" value="ECO:0007669"/>
    <property type="project" value="InterPro"/>
</dbReference>
<keyword evidence="3" id="KW-0732">Signal</keyword>
<dbReference type="PROSITE" id="PS51387">
    <property type="entry name" value="FAD_PCMH"/>
    <property type="match status" value="1"/>
</dbReference>
<evidence type="ECO:0000313" key="6">
    <source>
        <dbReference type="Proteomes" id="UP000620124"/>
    </source>
</evidence>
<comment type="caution">
    <text evidence="5">The sequence shown here is derived from an EMBL/GenBank/DDBJ whole genome shotgun (WGS) entry which is preliminary data.</text>
</comment>
<accession>A0A8H6X969</accession>
<dbReference type="InterPro" id="IPR050432">
    <property type="entry name" value="FAD-linked_Oxidoreductases_BP"/>
</dbReference>
<dbReference type="InterPro" id="IPR036318">
    <property type="entry name" value="FAD-bd_PCMH-like_sf"/>
</dbReference>
<dbReference type="Proteomes" id="UP000620124">
    <property type="component" value="Unassembled WGS sequence"/>
</dbReference>
<dbReference type="InterPro" id="IPR016166">
    <property type="entry name" value="FAD-bd_PCMH"/>
</dbReference>
<proteinExistence type="inferred from homology"/>
<dbReference type="OrthoDB" id="9983560at2759"/>
<organism evidence="5 6">
    <name type="scientific">Mycena venus</name>
    <dbReference type="NCBI Taxonomy" id="2733690"/>
    <lineage>
        <taxon>Eukaryota</taxon>
        <taxon>Fungi</taxon>
        <taxon>Dikarya</taxon>
        <taxon>Basidiomycota</taxon>
        <taxon>Agaricomycotina</taxon>
        <taxon>Agaricomycetes</taxon>
        <taxon>Agaricomycetidae</taxon>
        <taxon>Agaricales</taxon>
        <taxon>Marasmiineae</taxon>
        <taxon>Mycenaceae</taxon>
        <taxon>Mycena</taxon>
    </lineage>
</organism>
<dbReference type="Pfam" id="PF01565">
    <property type="entry name" value="FAD_binding_4"/>
    <property type="match status" value="1"/>
</dbReference>
<dbReference type="EMBL" id="JACAZI010000022">
    <property type="protein sequence ID" value="KAF7336945.1"/>
    <property type="molecule type" value="Genomic_DNA"/>
</dbReference>
<dbReference type="InterPro" id="IPR016169">
    <property type="entry name" value="FAD-bd_PCMH_sub2"/>
</dbReference>
<evidence type="ECO:0000313" key="5">
    <source>
        <dbReference type="EMBL" id="KAF7336945.1"/>
    </source>
</evidence>
<dbReference type="InterPro" id="IPR012951">
    <property type="entry name" value="BBE"/>
</dbReference>
<gene>
    <name evidence="5" type="ORF">MVEN_02130900</name>
</gene>
<dbReference type="PANTHER" id="PTHR13878:SF91">
    <property type="entry name" value="FAD BINDING DOMAIN PROTEIN (AFU_ORTHOLOGUE AFUA_6G12070)-RELATED"/>
    <property type="match status" value="1"/>
</dbReference>
<dbReference type="AlphaFoldDB" id="A0A8H6X969"/>
<dbReference type="Pfam" id="PF08031">
    <property type="entry name" value="BBE"/>
    <property type="match status" value="1"/>
</dbReference>
<protein>
    <submittedName>
        <fullName evidence="5">Cytokinin dehydrogenase 11</fullName>
    </submittedName>
</protein>
<comment type="similarity">
    <text evidence="1">Belongs to the oxygen-dependent FAD-linked oxidoreductase family.</text>
</comment>
<name>A0A8H6X969_9AGAR</name>
<keyword evidence="2" id="KW-0560">Oxidoreductase</keyword>
<evidence type="ECO:0000256" key="2">
    <source>
        <dbReference type="ARBA" id="ARBA00023002"/>
    </source>
</evidence>
<keyword evidence="6" id="KW-1185">Reference proteome</keyword>
<dbReference type="InterPro" id="IPR006094">
    <property type="entry name" value="Oxid_FAD_bind_N"/>
</dbReference>
<dbReference type="Gene3D" id="3.30.465.10">
    <property type="match status" value="1"/>
</dbReference>
<dbReference type="SUPFAM" id="SSF56176">
    <property type="entry name" value="FAD-binding/transporter-associated domain-like"/>
    <property type="match status" value="1"/>
</dbReference>
<dbReference type="PANTHER" id="PTHR13878">
    <property type="entry name" value="GULONOLACTONE OXIDASE"/>
    <property type="match status" value="1"/>
</dbReference>
<sequence>MQLSTFYLFVLFLPSAWATATLRDWRDLNATVGGRLIEGVPFSGPCFSNLDGHDKVPNPSACDAVRNGYDDELVRSNVSGAYMITQWETCQRSGQQCLLDYLDPKNPSPSLPSQSCNSGSIPAYFVDVRSASDVVAAFNFTRTTSVPLVIKNTGHDYKGRSSAPGSLALWTHNLKNISYDANFTPEGCTKSSPALTVGAGVQWQQAYQFADAHNFTIVGGTDRTVGVSGGWVQGGGHSALSNTMGMGIDRVLEFKIITPDGELRVANACQNTDLFWALRGGGGGTFGVVLESTTLVSPVVTVQAILLSITSSTVNLTEELYSIMIDNGLKWADDGYGGYVSGGTAVYLTPKLTKEEHVESMAPMLEFGKRLNATGAGVYEVLEFPTWLSFFNVFTETELEAQGPPVGYSIAMASRLVTRANFQTPAARSELLKALLAATAQTPTLLFDITAPSSFPGDNTTSISPVWRDALYHVTVKVPWNWNATTDEKLRAYDLVNTSINHLRAITPVASYSNEGAVHEPEHEKAFWGSNYERLLGLKYKYDPEHILDCWQCVGWESSSPRFSCYL</sequence>
<feature type="domain" description="FAD-binding PCMH-type" evidence="4">
    <location>
        <begin position="118"/>
        <end position="299"/>
    </location>
</feature>
<feature type="chain" id="PRO_5034039507" evidence="3">
    <location>
        <begin position="19"/>
        <end position="567"/>
    </location>
</feature>
<feature type="signal peptide" evidence="3">
    <location>
        <begin position="1"/>
        <end position="18"/>
    </location>
</feature>
<evidence type="ECO:0000256" key="3">
    <source>
        <dbReference type="SAM" id="SignalP"/>
    </source>
</evidence>
<evidence type="ECO:0000259" key="4">
    <source>
        <dbReference type="PROSITE" id="PS51387"/>
    </source>
</evidence>
<dbReference type="GO" id="GO:0016491">
    <property type="term" value="F:oxidoreductase activity"/>
    <property type="evidence" value="ECO:0007669"/>
    <property type="project" value="UniProtKB-KW"/>
</dbReference>
<evidence type="ECO:0000256" key="1">
    <source>
        <dbReference type="ARBA" id="ARBA00005466"/>
    </source>
</evidence>